<dbReference type="SUPFAM" id="SSF56574">
    <property type="entry name" value="Serpins"/>
    <property type="match status" value="1"/>
</dbReference>
<evidence type="ECO:0000259" key="3">
    <source>
        <dbReference type="SMART" id="SM00093"/>
    </source>
</evidence>
<dbReference type="InterPro" id="IPR042185">
    <property type="entry name" value="Serpin_sf_2"/>
</dbReference>
<dbReference type="AlphaFoldDB" id="A0A815WWG8"/>
<dbReference type="InterPro" id="IPR023795">
    <property type="entry name" value="Serpin_CS"/>
</dbReference>
<dbReference type="Proteomes" id="UP000663829">
    <property type="component" value="Unassembled WGS sequence"/>
</dbReference>
<organism evidence="4 6">
    <name type="scientific">Didymodactylos carnosus</name>
    <dbReference type="NCBI Taxonomy" id="1234261"/>
    <lineage>
        <taxon>Eukaryota</taxon>
        <taxon>Metazoa</taxon>
        <taxon>Spiralia</taxon>
        <taxon>Gnathifera</taxon>
        <taxon>Rotifera</taxon>
        <taxon>Eurotatoria</taxon>
        <taxon>Bdelloidea</taxon>
        <taxon>Philodinida</taxon>
        <taxon>Philodinidae</taxon>
        <taxon>Didymodactylos</taxon>
    </lineage>
</organism>
<evidence type="ECO:0000313" key="6">
    <source>
        <dbReference type="Proteomes" id="UP000663829"/>
    </source>
</evidence>
<dbReference type="GO" id="GO:0005615">
    <property type="term" value="C:extracellular space"/>
    <property type="evidence" value="ECO:0007669"/>
    <property type="project" value="InterPro"/>
</dbReference>
<dbReference type="EMBL" id="CAJOBC010092449">
    <property type="protein sequence ID" value="CAF4409387.1"/>
    <property type="molecule type" value="Genomic_DNA"/>
</dbReference>
<keyword evidence="6" id="KW-1185">Reference proteome</keyword>
<dbReference type="InterPro" id="IPR023796">
    <property type="entry name" value="Serpin_dom"/>
</dbReference>
<dbReference type="Gene3D" id="2.30.39.10">
    <property type="entry name" value="Alpha-1-antitrypsin, domain 1"/>
    <property type="match status" value="1"/>
</dbReference>
<dbReference type="GO" id="GO:0004867">
    <property type="term" value="F:serine-type endopeptidase inhibitor activity"/>
    <property type="evidence" value="ECO:0007669"/>
    <property type="project" value="InterPro"/>
</dbReference>
<dbReference type="InterPro" id="IPR000215">
    <property type="entry name" value="Serpin_fam"/>
</dbReference>
<comment type="similarity">
    <text evidence="1 2">Belongs to the serpin family.</text>
</comment>
<reference evidence="4" key="1">
    <citation type="submission" date="2021-02" db="EMBL/GenBank/DDBJ databases">
        <authorList>
            <person name="Nowell W R."/>
        </authorList>
    </citation>
    <scope>NUCLEOTIDE SEQUENCE</scope>
</reference>
<accession>A0A815WWG8</accession>
<dbReference type="PANTHER" id="PTHR11461:SF211">
    <property type="entry name" value="GH10112P-RELATED"/>
    <property type="match status" value="1"/>
</dbReference>
<dbReference type="Proteomes" id="UP000681722">
    <property type="component" value="Unassembled WGS sequence"/>
</dbReference>
<evidence type="ECO:0000256" key="1">
    <source>
        <dbReference type="ARBA" id="ARBA00009500"/>
    </source>
</evidence>
<dbReference type="InterPro" id="IPR042178">
    <property type="entry name" value="Serpin_sf_1"/>
</dbReference>
<evidence type="ECO:0000256" key="2">
    <source>
        <dbReference type="RuleBase" id="RU000411"/>
    </source>
</evidence>
<protein>
    <recommendedName>
        <fullName evidence="3">Serpin domain-containing protein</fullName>
    </recommendedName>
</protein>
<dbReference type="Gene3D" id="3.30.497.10">
    <property type="entry name" value="Antithrombin, subunit I, domain 2"/>
    <property type="match status" value="1"/>
</dbReference>
<evidence type="ECO:0000313" key="4">
    <source>
        <dbReference type="EMBL" id="CAF1548519.1"/>
    </source>
</evidence>
<dbReference type="Pfam" id="PF00079">
    <property type="entry name" value="Serpin"/>
    <property type="match status" value="1"/>
</dbReference>
<dbReference type="EMBL" id="CAJNOQ010026778">
    <property type="protein sequence ID" value="CAF1548519.1"/>
    <property type="molecule type" value="Genomic_DNA"/>
</dbReference>
<dbReference type="CDD" id="cd00172">
    <property type="entry name" value="serpin"/>
    <property type="match status" value="1"/>
</dbReference>
<gene>
    <name evidence="4" type="ORF">GPM918_LOCUS39055</name>
    <name evidence="5" type="ORF">SRO942_LOCUS39912</name>
</gene>
<dbReference type="OrthoDB" id="6419887at2759"/>
<dbReference type="SMART" id="SM00093">
    <property type="entry name" value="SERPIN"/>
    <property type="match status" value="1"/>
</dbReference>
<dbReference type="PANTHER" id="PTHR11461">
    <property type="entry name" value="SERINE PROTEASE INHIBITOR, SERPIN"/>
    <property type="match status" value="1"/>
</dbReference>
<feature type="domain" description="Serpin" evidence="3">
    <location>
        <begin position="1"/>
        <end position="223"/>
    </location>
</feature>
<comment type="caution">
    <text evidence="4">The sequence shown here is derived from an EMBL/GenBank/DDBJ whole genome shotgun (WGS) entry which is preliminary data.</text>
</comment>
<proteinExistence type="inferred from homology"/>
<name>A0A815WWG8_9BILA</name>
<evidence type="ECO:0000313" key="5">
    <source>
        <dbReference type="EMBL" id="CAF4409387.1"/>
    </source>
</evidence>
<dbReference type="PROSITE" id="PS00284">
    <property type="entry name" value="SERPIN"/>
    <property type="match status" value="1"/>
</dbReference>
<sequence length="226" mass="26270">MKITHCVVGDWVTSFNEKQTQSDYTFRLPDGTKVRNYEMMHQRKTYHYIDATNELQSQILFVPYQSSNKTTTQYVCTIILPNRGINLDDAEQELTAQLFNQLIEKRQPKVVDLYLPKFKMEYSFENLKELLEQMGIQDAFNKKLADFQQMTSSSKPVYISDVKHQAVIDVNESGSEAAAVTIVTTKKSSRDEVLEFKCDRPFIFMIREETLDTTLFIGKFMKPSNK</sequence>
<dbReference type="InterPro" id="IPR036186">
    <property type="entry name" value="Serpin_sf"/>
</dbReference>